<proteinExistence type="predicted"/>
<keyword evidence="2" id="KW-1185">Reference proteome</keyword>
<reference evidence="1 2" key="1">
    <citation type="submission" date="2017-09" db="EMBL/GenBank/DDBJ databases">
        <authorList>
            <person name="Ehlers B."/>
            <person name="Leendertz F.H."/>
        </authorList>
    </citation>
    <scope>NUCLEOTIDE SEQUENCE [LARGE SCALE GENOMIC DNA]</scope>
    <source>
        <strain evidence="1 2">CGMCC 4.6857</strain>
    </source>
</reference>
<dbReference type="EMBL" id="OBDY01000008">
    <property type="protein sequence ID" value="SNY47970.1"/>
    <property type="molecule type" value="Genomic_DNA"/>
</dbReference>
<accession>A0A285IIX8</accession>
<protein>
    <submittedName>
        <fullName evidence="1">Uncharacterized protein</fullName>
    </submittedName>
</protein>
<name>A0A285IIX8_9ACTN</name>
<dbReference type="AlphaFoldDB" id="A0A285IIX8"/>
<gene>
    <name evidence="1" type="ORF">SAMN05421748_108256</name>
</gene>
<sequence length="127" mass="14103">MSASLDRRRTAVRQRQLLLALEQWGPEYVGRVTQATDDEMAWLKKHGVPATTVRDAAQWDELRRVRGQQANAAASAAFSSGDYARARDLIDEARAFGAVRETEWQHLHEFIDSKAGPETVADIPAAA</sequence>
<evidence type="ECO:0000313" key="2">
    <source>
        <dbReference type="Proteomes" id="UP000219612"/>
    </source>
</evidence>
<organism evidence="1 2">
    <name type="scientific">Paractinoplanes atraurantiacus</name>
    <dbReference type="NCBI Taxonomy" id="1036182"/>
    <lineage>
        <taxon>Bacteria</taxon>
        <taxon>Bacillati</taxon>
        <taxon>Actinomycetota</taxon>
        <taxon>Actinomycetes</taxon>
        <taxon>Micromonosporales</taxon>
        <taxon>Micromonosporaceae</taxon>
        <taxon>Paractinoplanes</taxon>
    </lineage>
</organism>
<dbReference type="Proteomes" id="UP000219612">
    <property type="component" value="Unassembled WGS sequence"/>
</dbReference>
<evidence type="ECO:0000313" key="1">
    <source>
        <dbReference type="EMBL" id="SNY47970.1"/>
    </source>
</evidence>